<name>A0A4Y8R1T1_9MICO</name>
<sequence length="325" mass="33080">MGDRPRPRPRVSVGYLGPEGSFTHQAAAAWSAEHGPVDAGLAARETVADVFAGVAAGVHERGVVAIENTVEGYVVPSLDAIVGSASVVAVDEVVLDISFDAFARPGHGDLTEVTAHPHGLAQCQGFVRRTGLAPVAASSNAAACRDAGPHQVALGPTICGELYGLETVERAVEDFAGARTRFLVLAPRAEAAAALGRARSGGETAWRTMLAVTPVVTGPGVLARITQSFGARRVNLSSLITRPLKAVAGTYAFVLVVDGAPWDAPVRAVLEDLVGAGDALKTLGVVPARGELDGSVRADVDAAHVPVGSVDASTGAAGLATGLLW</sequence>
<dbReference type="Pfam" id="PF00800">
    <property type="entry name" value="PDT"/>
    <property type="match status" value="1"/>
</dbReference>
<evidence type="ECO:0000256" key="1">
    <source>
        <dbReference type="ARBA" id="ARBA00004741"/>
    </source>
</evidence>
<evidence type="ECO:0000256" key="8">
    <source>
        <dbReference type="PIRSR" id="PIRSR001500-2"/>
    </source>
</evidence>
<dbReference type="Gene3D" id="3.30.70.260">
    <property type="match status" value="1"/>
</dbReference>
<evidence type="ECO:0000256" key="3">
    <source>
        <dbReference type="ARBA" id="ARBA00022605"/>
    </source>
</evidence>
<dbReference type="PIRSF" id="PIRSF001500">
    <property type="entry name" value="Chor_mut_pdt_Ppr"/>
    <property type="match status" value="1"/>
</dbReference>
<dbReference type="PANTHER" id="PTHR21022">
    <property type="entry name" value="PREPHENATE DEHYDRATASE P PROTEIN"/>
    <property type="match status" value="1"/>
</dbReference>
<feature type="site" description="Essential for prephenate dehydratase activity" evidence="8">
    <location>
        <position position="180"/>
    </location>
</feature>
<comment type="caution">
    <text evidence="10">The sequence shown here is derived from an EMBL/GenBank/DDBJ whole genome shotgun (WGS) entry which is preliminary data.</text>
</comment>
<comment type="pathway">
    <text evidence="1">Amino-acid biosynthesis; L-phenylalanine biosynthesis; phenylpyruvate from prephenate: step 1/1.</text>
</comment>
<dbReference type="GO" id="GO:0004664">
    <property type="term" value="F:prephenate dehydratase activity"/>
    <property type="evidence" value="ECO:0007669"/>
    <property type="project" value="UniProtKB-EC"/>
</dbReference>
<keyword evidence="6" id="KW-0456">Lyase</keyword>
<keyword evidence="3" id="KW-0028">Amino-acid biosynthesis</keyword>
<gene>
    <name evidence="10" type="ORF">E1O70_09035</name>
</gene>
<comment type="catalytic activity">
    <reaction evidence="7">
        <text>prephenate + H(+) = 3-phenylpyruvate + CO2 + H2O</text>
        <dbReference type="Rhea" id="RHEA:21648"/>
        <dbReference type="ChEBI" id="CHEBI:15377"/>
        <dbReference type="ChEBI" id="CHEBI:15378"/>
        <dbReference type="ChEBI" id="CHEBI:16526"/>
        <dbReference type="ChEBI" id="CHEBI:18005"/>
        <dbReference type="ChEBI" id="CHEBI:29934"/>
        <dbReference type="EC" id="4.2.1.51"/>
    </reaction>
</comment>
<dbReference type="UniPathway" id="UPA00121">
    <property type="reaction ID" value="UER00345"/>
</dbReference>
<dbReference type="InterPro" id="IPR018528">
    <property type="entry name" value="Preph_deHydtase_CS"/>
</dbReference>
<accession>A0A4Y8R1T1</accession>
<dbReference type="PANTHER" id="PTHR21022:SF19">
    <property type="entry name" value="PREPHENATE DEHYDRATASE-RELATED"/>
    <property type="match status" value="1"/>
</dbReference>
<protein>
    <recommendedName>
        <fullName evidence="2">prephenate dehydratase</fullName>
        <ecNumber evidence="2">4.2.1.51</ecNumber>
    </recommendedName>
</protein>
<feature type="domain" description="Prephenate dehydratase" evidence="9">
    <location>
        <begin position="12"/>
        <end position="187"/>
    </location>
</feature>
<reference evidence="10 11" key="1">
    <citation type="submission" date="2019-03" db="EMBL/GenBank/DDBJ databases">
        <title>Cellulosimicrobium funkei JCM14302 Assembly.</title>
        <authorList>
            <person name="Dou T."/>
        </authorList>
    </citation>
    <scope>NUCLEOTIDE SEQUENCE [LARGE SCALE GENOMIC DNA]</scope>
    <source>
        <strain evidence="10 11">JCM 14302</strain>
    </source>
</reference>
<evidence type="ECO:0000256" key="5">
    <source>
        <dbReference type="ARBA" id="ARBA00023222"/>
    </source>
</evidence>
<organism evidence="10 11">
    <name type="scientific">Cellulosimicrobium funkei</name>
    <dbReference type="NCBI Taxonomy" id="264251"/>
    <lineage>
        <taxon>Bacteria</taxon>
        <taxon>Bacillati</taxon>
        <taxon>Actinomycetota</taxon>
        <taxon>Actinomycetes</taxon>
        <taxon>Micrococcales</taxon>
        <taxon>Promicromonosporaceae</taxon>
        <taxon>Cellulosimicrobium</taxon>
    </lineage>
</organism>
<evidence type="ECO:0000313" key="11">
    <source>
        <dbReference type="Proteomes" id="UP000298003"/>
    </source>
</evidence>
<dbReference type="InterPro" id="IPR001086">
    <property type="entry name" value="Preph_deHydtase"/>
</dbReference>
<dbReference type="SUPFAM" id="SSF55021">
    <property type="entry name" value="ACT-like"/>
    <property type="match status" value="1"/>
</dbReference>
<dbReference type="PROSITE" id="PS00857">
    <property type="entry name" value="PREPHENATE_DEHYDR_1"/>
    <property type="match status" value="1"/>
</dbReference>
<proteinExistence type="predicted"/>
<evidence type="ECO:0000256" key="6">
    <source>
        <dbReference type="ARBA" id="ARBA00023239"/>
    </source>
</evidence>
<dbReference type="Proteomes" id="UP000298003">
    <property type="component" value="Unassembled WGS sequence"/>
</dbReference>
<keyword evidence="4" id="KW-0057">Aromatic amino acid biosynthesis</keyword>
<dbReference type="InterPro" id="IPR045865">
    <property type="entry name" value="ACT-like_dom_sf"/>
</dbReference>
<keyword evidence="11" id="KW-1185">Reference proteome</keyword>
<dbReference type="SUPFAM" id="SSF53850">
    <property type="entry name" value="Periplasmic binding protein-like II"/>
    <property type="match status" value="1"/>
</dbReference>
<evidence type="ECO:0000256" key="2">
    <source>
        <dbReference type="ARBA" id="ARBA00013147"/>
    </source>
</evidence>
<dbReference type="GO" id="GO:0005737">
    <property type="term" value="C:cytoplasm"/>
    <property type="evidence" value="ECO:0007669"/>
    <property type="project" value="TreeGrafter"/>
</dbReference>
<dbReference type="PROSITE" id="PS51171">
    <property type="entry name" value="PREPHENATE_DEHYDR_3"/>
    <property type="match status" value="1"/>
</dbReference>
<dbReference type="InterPro" id="IPR008242">
    <property type="entry name" value="Chor_mutase/pphenate_deHydtase"/>
</dbReference>
<dbReference type="Gene3D" id="3.40.190.10">
    <property type="entry name" value="Periplasmic binding protein-like II"/>
    <property type="match status" value="2"/>
</dbReference>
<evidence type="ECO:0000259" key="9">
    <source>
        <dbReference type="PROSITE" id="PS51171"/>
    </source>
</evidence>
<dbReference type="AlphaFoldDB" id="A0A4Y8R1T1"/>
<dbReference type="EMBL" id="SOZH01000005">
    <property type="protein sequence ID" value="TFF11359.1"/>
    <property type="molecule type" value="Genomic_DNA"/>
</dbReference>
<evidence type="ECO:0000256" key="7">
    <source>
        <dbReference type="ARBA" id="ARBA00047848"/>
    </source>
</evidence>
<evidence type="ECO:0000256" key="4">
    <source>
        <dbReference type="ARBA" id="ARBA00023141"/>
    </source>
</evidence>
<dbReference type="EC" id="4.2.1.51" evidence="2"/>
<keyword evidence="5" id="KW-0584">Phenylalanine biosynthesis</keyword>
<dbReference type="GO" id="GO:0009094">
    <property type="term" value="P:L-phenylalanine biosynthetic process"/>
    <property type="evidence" value="ECO:0007669"/>
    <property type="project" value="UniProtKB-UniPathway"/>
</dbReference>
<evidence type="ECO:0000313" key="10">
    <source>
        <dbReference type="EMBL" id="TFF11359.1"/>
    </source>
</evidence>